<dbReference type="KEGG" id="tjr:TherJR_0432"/>
<protein>
    <submittedName>
        <fullName evidence="1">Radical SAM domain protein</fullName>
    </submittedName>
</protein>
<proteinExistence type="predicted"/>
<gene>
    <name evidence="1" type="ordered locus">TherJR_0432</name>
</gene>
<dbReference type="Proteomes" id="UP000002377">
    <property type="component" value="Chromosome"/>
</dbReference>
<dbReference type="SFLD" id="SFLDS00029">
    <property type="entry name" value="Radical_SAM"/>
    <property type="match status" value="1"/>
</dbReference>
<dbReference type="HOGENOM" id="CLU_024733_0_0_9"/>
<organism evidence="1 2">
    <name type="scientific">Thermincola potens (strain JR)</name>
    <dbReference type="NCBI Taxonomy" id="635013"/>
    <lineage>
        <taxon>Bacteria</taxon>
        <taxon>Bacillati</taxon>
        <taxon>Bacillota</taxon>
        <taxon>Clostridia</taxon>
        <taxon>Eubacteriales</taxon>
        <taxon>Thermincolaceae</taxon>
        <taxon>Thermincola</taxon>
    </lineage>
</organism>
<dbReference type="GO" id="GO:0003824">
    <property type="term" value="F:catalytic activity"/>
    <property type="evidence" value="ECO:0007669"/>
    <property type="project" value="InterPro"/>
</dbReference>
<evidence type="ECO:0000313" key="1">
    <source>
        <dbReference type="EMBL" id="ADG81316.1"/>
    </source>
</evidence>
<dbReference type="EMBL" id="CP002028">
    <property type="protein sequence ID" value="ADG81316.1"/>
    <property type="molecule type" value="Genomic_DNA"/>
</dbReference>
<dbReference type="RefSeq" id="WP_013119339.1">
    <property type="nucleotide sequence ID" value="NC_014152.1"/>
</dbReference>
<dbReference type="SUPFAM" id="SSF102114">
    <property type="entry name" value="Radical SAM enzymes"/>
    <property type="match status" value="1"/>
</dbReference>
<name>D5XAZ6_THEPJ</name>
<accession>D5XAZ6</accession>
<sequence>MAKAKILLLEPNYKNKYPSLGLMKLATYHKNDEVYFRKGYLKAEDAQNLPFDRVYVSSLFTFEWKKTIDAIELAKKVVRDNNPNNVFLGGVAATLMADEFYVTTGVRVVKGLLTDDSKIGYNKGINIDALIPDYDIISQVEETQYKYPIKNSYIGYMTRGCKNKCGFCAVNTLEPEYVHYIPIKEQITQIDLKYGKKKDLVLMDNNVFASDSFFDIIDEIKELGFERGAKFQESPSKNKPYRYVDFNQGLDARFITPEKMKKLSEINIKPARIAFDSLEYKDIYIKAIELAAKNDIKHLSNYILYNYKDDPNDFYERLYINIELNERLGTSIYSFPMKYIPLSNKTRKYQGENWTKKQLRGVQCILNATMGKVGPKKDFFFAAFGENIEEFFEIINMPEDYIIYRKYNSRNSDIWRKQYRTLTKNQKEEFHNLIKDNTFKEDLLRKTIDNDIKKLLEHYLIKSEPPPKKNRGVN</sequence>
<reference evidence="1 2" key="1">
    <citation type="submission" date="2010-05" db="EMBL/GenBank/DDBJ databases">
        <title>Complete sequence of Thermincola sp. JR.</title>
        <authorList>
            <consortium name="US DOE Joint Genome Institute"/>
            <person name="Lucas S."/>
            <person name="Copeland A."/>
            <person name="Lapidus A."/>
            <person name="Cheng J.-F."/>
            <person name="Bruce D."/>
            <person name="Goodwin L."/>
            <person name="Pitluck S."/>
            <person name="Chertkov O."/>
            <person name="Detter J.C."/>
            <person name="Han C."/>
            <person name="Tapia R."/>
            <person name="Land M."/>
            <person name="Hauser L."/>
            <person name="Kyrpides N."/>
            <person name="Mikhailova N."/>
            <person name="Hazen T.C."/>
            <person name="Woyke T."/>
        </authorList>
    </citation>
    <scope>NUCLEOTIDE SEQUENCE [LARGE SCALE GENOMIC DNA]</scope>
    <source>
        <strain evidence="1 2">JR</strain>
    </source>
</reference>
<keyword evidence="2" id="KW-1185">Reference proteome</keyword>
<dbReference type="AlphaFoldDB" id="D5XAZ6"/>
<evidence type="ECO:0000313" key="2">
    <source>
        <dbReference type="Proteomes" id="UP000002377"/>
    </source>
</evidence>
<dbReference type="InterPro" id="IPR058240">
    <property type="entry name" value="rSAM_sf"/>
</dbReference>
<dbReference type="eggNOG" id="COG1032">
    <property type="taxonomic scope" value="Bacteria"/>
</dbReference>
<dbReference type="InterPro" id="IPR007197">
    <property type="entry name" value="rSAM"/>
</dbReference>
<dbReference type="GO" id="GO:0051536">
    <property type="term" value="F:iron-sulfur cluster binding"/>
    <property type="evidence" value="ECO:0007669"/>
    <property type="project" value="InterPro"/>
</dbReference>
<dbReference type="STRING" id="635013.TherJR_0432"/>